<evidence type="ECO:0000256" key="4">
    <source>
        <dbReference type="SAM" id="MobiDB-lite"/>
    </source>
</evidence>
<keyword evidence="2 3" id="KW-0040">ANK repeat</keyword>
<reference evidence="5" key="1">
    <citation type="submission" date="2021-03" db="EMBL/GenBank/DDBJ databases">
        <title>Revisited historic fungal species revealed as producer of novel bioactive compounds through whole genome sequencing and comparative genomics.</title>
        <authorList>
            <person name="Vignolle G.A."/>
            <person name="Hochenegger N."/>
            <person name="Mach R.L."/>
            <person name="Mach-Aigner A.R."/>
            <person name="Javad Rahimi M."/>
            <person name="Salim K.A."/>
            <person name="Chan C.M."/>
            <person name="Lim L.B.L."/>
            <person name="Cai F."/>
            <person name="Druzhinina I.S."/>
            <person name="U'Ren J.M."/>
            <person name="Derntl C."/>
        </authorList>
    </citation>
    <scope>NUCLEOTIDE SEQUENCE</scope>
    <source>
        <strain evidence="5">TUCIM 5799</strain>
    </source>
</reference>
<accession>A0A9P9WEV3</accession>
<evidence type="ECO:0000256" key="2">
    <source>
        <dbReference type="ARBA" id="ARBA00023043"/>
    </source>
</evidence>
<feature type="repeat" description="ANK" evidence="3">
    <location>
        <begin position="174"/>
        <end position="206"/>
    </location>
</feature>
<proteinExistence type="predicted"/>
<dbReference type="SUPFAM" id="SSF48403">
    <property type="entry name" value="Ankyrin repeat"/>
    <property type="match status" value="1"/>
</dbReference>
<dbReference type="PROSITE" id="PS50297">
    <property type="entry name" value="ANK_REP_REGION"/>
    <property type="match status" value="2"/>
</dbReference>
<dbReference type="SMART" id="SM00248">
    <property type="entry name" value="ANK"/>
    <property type="match status" value="2"/>
</dbReference>
<dbReference type="Pfam" id="PF12796">
    <property type="entry name" value="Ank_2"/>
    <property type="match status" value="1"/>
</dbReference>
<comment type="caution">
    <text evidence="5">The sequence shown here is derived from an EMBL/GenBank/DDBJ whole genome shotgun (WGS) entry which is preliminary data.</text>
</comment>
<evidence type="ECO:0000313" key="5">
    <source>
        <dbReference type="EMBL" id="KAI1859842.1"/>
    </source>
</evidence>
<dbReference type="EMBL" id="JAFIMR010000033">
    <property type="protein sequence ID" value="KAI1859842.1"/>
    <property type="molecule type" value="Genomic_DNA"/>
</dbReference>
<dbReference type="InterPro" id="IPR002110">
    <property type="entry name" value="Ankyrin_rpt"/>
</dbReference>
<organism evidence="5 6">
    <name type="scientific">Neoarthrinium moseri</name>
    <dbReference type="NCBI Taxonomy" id="1658444"/>
    <lineage>
        <taxon>Eukaryota</taxon>
        <taxon>Fungi</taxon>
        <taxon>Dikarya</taxon>
        <taxon>Ascomycota</taxon>
        <taxon>Pezizomycotina</taxon>
        <taxon>Sordariomycetes</taxon>
        <taxon>Xylariomycetidae</taxon>
        <taxon>Amphisphaeriales</taxon>
        <taxon>Apiosporaceae</taxon>
        <taxon>Neoarthrinium</taxon>
    </lineage>
</organism>
<dbReference type="Proteomes" id="UP000829685">
    <property type="component" value="Unassembled WGS sequence"/>
</dbReference>
<evidence type="ECO:0000256" key="1">
    <source>
        <dbReference type="ARBA" id="ARBA00022737"/>
    </source>
</evidence>
<dbReference type="Gene3D" id="1.25.40.20">
    <property type="entry name" value="Ankyrin repeat-containing domain"/>
    <property type="match status" value="1"/>
</dbReference>
<gene>
    <name evidence="5" type="ORF">JX265_010291</name>
</gene>
<keyword evidence="1" id="KW-0677">Repeat</keyword>
<name>A0A9P9WEV3_9PEZI</name>
<dbReference type="AlphaFoldDB" id="A0A9P9WEV3"/>
<dbReference type="OrthoDB" id="4772757at2759"/>
<dbReference type="InterPro" id="IPR036770">
    <property type="entry name" value="Ankyrin_rpt-contain_sf"/>
</dbReference>
<keyword evidence="6" id="KW-1185">Reference proteome</keyword>
<dbReference type="PANTHER" id="PTHR24171:SF9">
    <property type="entry name" value="ANKYRIN REPEAT DOMAIN-CONTAINING PROTEIN 39"/>
    <property type="match status" value="1"/>
</dbReference>
<protein>
    <recommendedName>
        <fullName evidence="7">BZIP domain-containing protein</fullName>
    </recommendedName>
</protein>
<evidence type="ECO:0000256" key="3">
    <source>
        <dbReference type="PROSITE-ProRule" id="PRU00023"/>
    </source>
</evidence>
<sequence length="266" mass="28490">MADSTEPQAVERRREQNRLAQRKRRDTVRSQLQQLQADNEELRAFKEQIVKATQAGRVPRSTMDISAGFLRSPSSSARSPAVTAETFSLMSSDEEFAPDMKALEPFLANFSTGGVGLRHGDHTQVLSPAGSITYHTTSDTLRTPEPADDLGYVHLGHGLGPGPESFCNRSSGDGRHDALRIAVANGHLSMVQLLLKHGADVNAPAGELERTSLHDAAAADDAKMVELLLDHGADVSAVDKSGMTALQVAASLGNVEVAGIFLQWKG</sequence>
<dbReference type="PROSITE" id="PS50088">
    <property type="entry name" value="ANK_REPEAT"/>
    <property type="match status" value="2"/>
</dbReference>
<dbReference type="PANTHER" id="PTHR24171">
    <property type="entry name" value="ANKYRIN REPEAT DOMAIN-CONTAINING PROTEIN 39-RELATED"/>
    <property type="match status" value="1"/>
</dbReference>
<feature type="repeat" description="ANK" evidence="3">
    <location>
        <begin position="208"/>
        <end position="240"/>
    </location>
</feature>
<evidence type="ECO:0008006" key="7">
    <source>
        <dbReference type="Google" id="ProtNLM"/>
    </source>
</evidence>
<feature type="region of interest" description="Disordered" evidence="4">
    <location>
        <begin position="1"/>
        <end position="32"/>
    </location>
</feature>
<evidence type="ECO:0000313" key="6">
    <source>
        <dbReference type="Proteomes" id="UP000829685"/>
    </source>
</evidence>